<keyword evidence="4" id="KW-1185">Reference proteome</keyword>
<evidence type="ECO:0000313" key="4">
    <source>
        <dbReference type="Proteomes" id="UP000596742"/>
    </source>
</evidence>
<sequence length="552" mass="62654">MPLYSILRWLAFLECAFLVSSAVFSSNEESALDSYINNLIGCKDIPGLGLAVVKDDDVFTKGYGLADKEKQIKATSSTVFCVGSVTKSMTAMLLARLISSGKYRLRWTTKIKDVLGPDYTFIDDCITDSVTLEDILSHRTGLGSADILLQAGIPEYVTREQMMKNLHYLPKLQEFRDSFFYNNIVYILAAHVAEKRANKTWEQLMKEELLVPLNMTSTVILDERHSETLAVPYIVDKTGKLYKSDERLYSLHPFGPSGSICASADDMTKWLNLITSKGKIAEGAERIISEYVFNGQFNIKSVLNTMWANAYSLTQPQFPVAFDSLGYGYGWFVSYYRGHRVLHHSGSLYGYSCKITYLPDRSSAFVFFTNGPGETKFDETISPVFYYMLDLMLGYPSWLNETTACSYPAPWRNYRSKRSSQDIMSVSGKELEEMDMHTGQYSHPLYGSVTITIINNTLHIRYGLLLTGKLIPTSSSFQLQLFPPLRDVFLSILNVSFKNLSNKNKYQHIEFLSLFEKYTFSRVDYDGDVSGSNIVHCQLKLVFILIILMQYI</sequence>
<feature type="signal peptide" evidence="1">
    <location>
        <begin position="1"/>
        <end position="21"/>
    </location>
</feature>
<dbReference type="OrthoDB" id="5946976at2759"/>
<feature type="domain" description="Beta-lactamase-related" evidence="2">
    <location>
        <begin position="34"/>
        <end position="378"/>
    </location>
</feature>
<dbReference type="AlphaFoldDB" id="A0A8B6BWP2"/>
<accession>A0A8B6BWP2</accession>
<gene>
    <name evidence="3" type="ORF">MGAL_10B080101</name>
</gene>
<evidence type="ECO:0000256" key="1">
    <source>
        <dbReference type="SAM" id="SignalP"/>
    </source>
</evidence>
<proteinExistence type="predicted"/>
<name>A0A8B6BWP2_MYTGA</name>
<keyword evidence="1" id="KW-0732">Signal</keyword>
<dbReference type="Pfam" id="PF00144">
    <property type="entry name" value="Beta-lactamase"/>
    <property type="match status" value="1"/>
</dbReference>
<feature type="chain" id="PRO_5032918431" description="Beta-lactamase-related domain-containing protein" evidence="1">
    <location>
        <begin position="22"/>
        <end position="552"/>
    </location>
</feature>
<dbReference type="InterPro" id="IPR050491">
    <property type="entry name" value="AmpC-like"/>
</dbReference>
<dbReference type="Proteomes" id="UP000596742">
    <property type="component" value="Unassembled WGS sequence"/>
</dbReference>
<organism evidence="3 4">
    <name type="scientific">Mytilus galloprovincialis</name>
    <name type="common">Mediterranean mussel</name>
    <dbReference type="NCBI Taxonomy" id="29158"/>
    <lineage>
        <taxon>Eukaryota</taxon>
        <taxon>Metazoa</taxon>
        <taxon>Spiralia</taxon>
        <taxon>Lophotrochozoa</taxon>
        <taxon>Mollusca</taxon>
        <taxon>Bivalvia</taxon>
        <taxon>Autobranchia</taxon>
        <taxon>Pteriomorphia</taxon>
        <taxon>Mytilida</taxon>
        <taxon>Mytiloidea</taxon>
        <taxon>Mytilidae</taxon>
        <taxon>Mytilinae</taxon>
        <taxon>Mytilus</taxon>
    </lineage>
</organism>
<dbReference type="SUPFAM" id="SSF56601">
    <property type="entry name" value="beta-lactamase/transpeptidase-like"/>
    <property type="match status" value="1"/>
</dbReference>
<dbReference type="PANTHER" id="PTHR46825:SF15">
    <property type="entry name" value="BETA-LACTAMASE-RELATED DOMAIN-CONTAINING PROTEIN"/>
    <property type="match status" value="1"/>
</dbReference>
<dbReference type="Gene3D" id="3.40.710.10">
    <property type="entry name" value="DD-peptidase/beta-lactamase superfamily"/>
    <property type="match status" value="1"/>
</dbReference>
<dbReference type="EMBL" id="UYJE01000847">
    <property type="protein sequence ID" value="VDH96978.1"/>
    <property type="molecule type" value="Genomic_DNA"/>
</dbReference>
<dbReference type="InterPro" id="IPR001466">
    <property type="entry name" value="Beta-lactam-related"/>
</dbReference>
<evidence type="ECO:0000313" key="3">
    <source>
        <dbReference type="EMBL" id="VDH96978.1"/>
    </source>
</evidence>
<protein>
    <recommendedName>
        <fullName evidence="2">Beta-lactamase-related domain-containing protein</fullName>
    </recommendedName>
</protein>
<comment type="caution">
    <text evidence="3">The sequence shown here is derived from an EMBL/GenBank/DDBJ whole genome shotgun (WGS) entry which is preliminary data.</text>
</comment>
<dbReference type="InterPro" id="IPR012338">
    <property type="entry name" value="Beta-lactam/transpept-like"/>
</dbReference>
<evidence type="ECO:0000259" key="2">
    <source>
        <dbReference type="Pfam" id="PF00144"/>
    </source>
</evidence>
<reference evidence="3" key="1">
    <citation type="submission" date="2018-11" db="EMBL/GenBank/DDBJ databases">
        <authorList>
            <person name="Alioto T."/>
            <person name="Alioto T."/>
        </authorList>
    </citation>
    <scope>NUCLEOTIDE SEQUENCE</scope>
</reference>
<dbReference type="PANTHER" id="PTHR46825">
    <property type="entry name" value="D-ALANYL-D-ALANINE-CARBOXYPEPTIDASE/ENDOPEPTIDASE AMPH"/>
    <property type="match status" value="1"/>
</dbReference>